<feature type="transmembrane region" description="Helical" evidence="1">
    <location>
        <begin position="146"/>
        <end position="167"/>
    </location>
</feature>
<evidence type="ECO:0000256" key="1">
    <source>
        <dbReference type="SAM" id="Phobius"/>
    </source>
</evidence>
<dbReference type="Proteomes" id="UP001240150">
    <property type="component" value="Chromosome"/>
</dbReference>
<feature type="domain" description="GGDEF" evidence="2">
    <location>
        <begin position="345"/>
        <end position="477"/>
    </location>
</feature>
<proteinExistence type="predicted"/>
<dbReference type="SUPFAM" id="SSF55073">
    <property type="entry name" value="Nucleotide cyclase"/>
    <property type="match status" value="1"/>
</dbReference>
<evidence type="ECO:0000313" key="4">
    <source>
        <dbReference type="Proteomes" id="UP001240150"/>
    </source>
</evidence>
<protein>
    <submittedName>
        <fullName evidence="3">GGDEF domain-containing protein</fullName>
        <ecNumber evidence="3">2.7.7.65</ecNumber>
    </submittedName>
</protein>
<feature type="transmembrane region" description="Helical" evidence="1">
    <location>
        <begin position="70"/>
        <end position="87"/>
    </location>
</feature>
<feature type="transmembrane region" description="Helical" evidence="1">
    <location>
        <begin position="43"/>
        <end position="63"/>
    </location>
</feature>
<dbReference type="Gene3D" id="3.30.70.270">
    <property type="match status" value="1"/>
</dbReference>
<keyword evidence="1" id="KW-0472">Membrane</keyword>
<dbReference type="EMBL" id="CP126980">
    <property type="protein sequence ID" value="WIM95207.1"/>
    <property type="molecule type" value="Genomic_DNA"/>
</dbReference>
<dbReference type="GO" id="GO:0052621">
    <property type="term" value="F:diguanylate cyclase activity"/>
    <property type="evidence" value="ECO:0007669"/>
    <property type="project" value="UniProtKB-EC"/>
</dbReference>
<keyword evidence="3" id="KW-0808">Transferase</keyword>
<dbReference type="PANTHER" id="PTHR46663">
    <property type="entry name" value="DIGUANYLATE CYCLASE DGCT-RELATED"/>
    <property type="match status" value="1"/>
</dbReference>
<keyword evidence="3" id="KW-0548">Nucleotidyltransferase</keyword>
<dbReference type="InterPro" id="IPR029787">
    <property type="entry name" value="Nucleotide_cyclase"/>
</dbReference>
<keyword evidence="1" id="KW-0812">Transmembrane</keyword>
<dbReference type="RefSeq" id="WP_284916498.1">
    <property type="nucleotide sequence ID" value="NZ_CP126980.1"/>
</dbReference>
<evidence type="ECO:0000259" key="2">
    <source>
        <dbReference type="PROSITE" id="PS50887"/>
    </source>
</evidence>
<dbReference type="PANTHER" id="PTHR46663:SF4">
    <property type="entry name" value="DIGUANYLATE CYCLASE DGCT-RELATED"/>
    <property type="match status" value="1"/>
</dbReference>
<accession>A0ABY8WCV9</accession>
<keyword evidence="4" id="KW-1185">Reference proteome</keyword>
<name>A0ABY8WCV9_9ACTN</name>
<dbReference type="InterPro" id="IPR043128">
    <property type="entry name" value="Rev_trsase/Diguanyl_cyclase"/>
</dbReference>
<dbReference type="Pfam" id="PF00990">
    <property type="entry name" value="GGDEF"/>
    <property type="match status" value="1"/>
</dbReference>
<sequence>MRREWLSLPVRSLDRTRLVATGLGALAILIQFGQLGNTLRSAAFERLSAAALVTLVVLIVLIYRRGRTSWWSLPVIPAVVAIGAAGLRDPLGGTGLAMVTMIVCSLYDTTPRWFPRMFAAVAAVPIGVAITPDVVSQAIAWHSASVLGVLPQIILMGVLTRAFYLGLMRQERAGVRDATLARAGRELLAVADDARIRRIGEGTAEELVRLHPGVALLIVSRDAEGLTISFAAGTAAELAGHRLSGPAPDPAELSVLAPGFRDWCVDPLGADPSTAPLLMVVGGRRAVPEEVVDAFRSLSYQVMLADEAYRARVELDHRAHHDHLTGLPNRAKFLRAAGTAVTAGERVAVLAIDLDGFKRVNDEYGHAAGDELLVAVAGRIAAAGAGQGVAGRFGGDEFALLLTGFADEDEVYGRARRLCAALGAPVGLAAGTVRVGASVGVAFAEPGLSVTDLLRHADLAMYTAKAAGKNRVVRYGVTAAIAV</sequence>
<dbReference type="EC" id="2.7.7.65" evidence="3"/>
<gene>
    <name evidence="3" type="ORF">ACTOB_007288</name>
</gene>
<feature type="transmembrane region" description="Helical" evidence="1">
    <location>
        <begin position="117"/>
        <end position="140"/>
    </location>
</feature>
<dbReference type="SMART" id="SM00267">
    <property type="entry name" value="GGDEF"/>
    <property type="match status" value="1"/>
</dbReference>
<reference evidence="3 4" key="1">
    <citation type="submission" date="2023-06" db="EMBL/GenBank/DDBJ databases">
        <authorList>
            <person name="Yushchuk O."/>
            <person name="Binda E."/>
            <person name="Ruckert-Reed C."/>
            <person name="Fedorenko V."/>
            <person name="Kalinowski J."/>
            <person name="Marinelli F."/>
        </authorList>
    </citation>
    <scope>NUCLEOTIDE SEQUENCE [LARGE SCALE GENOMIC DNA]</scope>
    <source>
        <strain evidence="3 4">NRRL 3884</strain>
    </source>
</reference>
<dbReference type="InterPro" id="IPR052163">
    <property type="entry name" value="DGC-Regulatory_Protein"/>
</dbReference>
<organism evidence="3 4">
    <name type="scientific">Actinoplanes oblitus</name>
    <dbReference type="NCBI Taxonomy" id="3040509"/>
    <lineage>
        <taxon>Bacteria</taxon>
        <taxon>Bacillati</taxon>
        <taxon>Actinomycetota</taxon>
        <taxon>Actinomycetes</taxon>
        <taxon>Micromonosporales</taxon>
        <taxon>Micromonosporaceae</taxon>
        <taxon>Actinoplanes</taxon>
    </lineage>
</organism>
<keyword evidence="1" id="KW-1133">Transmembrane helix</keyword>
<evidence type="ECO:0000313" key="3">
    <source>
        <dbReference type="EMBL" id="WIM95207.1"/>
    </source>
</evidence>
<dbReference type="NCBIfam" id="TIGR00254">
    <property type="entry name" value="GGDEF"/>
    <property type="match status" value="1"/>
</dbReference>
<dbReference type="PROSITE" id="PS50887">
    <property type="entry name" value="GGDEF"/>
    <property type="match status" value="1"/>
</dbReference>
<dbReference type="CDD" id="cd01949">
    <property type="entry name" value="GGDEF"/>
    <property type="match status" value="1"/>
</dbReference>
<dbReference type="InterPro" id="IPR000160">
    <property type="entry name" value="GGDEF_dom"/>
</dbReference>